<dbReference type="PANTHER" id="PTHR23506">
    <property type="entry name" value="GH10249P"/>
    <property type="match status" value="1"/>
</dbReference>
<dbReference type="PRINTS" id="PR01035">
    <property type="entry name" value="TCRTETA"/>
</dbReference>
<dbReference type="GeneID" id="114241694"/>
<feature type="transmembrane region" description="Helical" evidence="9">
    <location>
        <begin position="181"/>
        <end position="203"/>
    </location>
</feature>
<evidence type="ECO:0000256" key="5">
    <source>
        <dbReference type="ARBA" id="ARBA00022775"/>
    </source>
</evidence>
<dbReference type="SUPFAM" id="SSF103473">
    <property type="entry name" value="MFS general substrate transporter"/>
    <property type="match status" value="1"/>
</dbReference>
<feature type="region of interest" description="Disordered" evidence="8">
    <location>
        <begin position="50"/>
        <end position="82"/>
    </location>
</feature>
<dbReference type="AlphaFoldDB" id="A0A6J2JIY9"/>
<feature type="transmembrane region" description="Helical" evidence="9">
    <location>
        <begin position="317"/>
        <end position="337"/>
    </location>
</feature>
<dbReference type="InterPro" id="IPR050930">
    <property type="entry name" value="MFS_Vesicular_Transporter"/>
</dbReference>
<keyword evidence="3" id="KW-0813">Transport</keyword>
<keyword evidence="11" id="KW-1185">Reference proteome</keyword>
<evidence type="ECO:0000256" key="4">
    <source>
        <dbReference type="ARBA" id="ARBA00022692"/>
    </source>
</evidence>
<protein>
    <submittedName>
        <fullName evidence="12">MFS-type transporter SLC18B1-like</fullName>
    </submittedName>
</protein>
<gene>
    <name evidence="12" type="primary">LOC114241694</name>
</gene>
<evidence type="ECO:0000256" key="6">
    <source>
        <dbReference type="ARBA" id="ARBA00022989"/>
    </source>
</evidence>
<feature type="transmembrane region" description="Helical" evidence="9">
    <location>
        <begin position="115"/>
        <end position="135"/>
    </location>
</feature>
<dbReference type="Proteomes" id="UP000504629">
    <property type="component" value="Unplaced"/>
</dbReference>
<dbReference type="OrthoDB" id="446368at2759"/>
<dbReference type="PANTHER" id="PTHR23506:SF28">
    <property type="entry name" value="MFS-TYPE TRANSPORTER SLC18B1-LIKE PROTEIN"/>
    <property type="match status" value="1"/>
</dbReference>
<evidence type="ECO:0000256" key="1">
    <source>
        <dbReference type="ARBA" id="ARBA00004141"/>
    </source>
</evidence>
<feature type="transmembrane region" description="Helical" evidence="9">
    <location>
        <begin position="357"/>
        <end position="376"/>
    </location>
</feature>
<comment type="similarity">
    <text evidence="2">Belongs to the major facilitator superfamily. Vesicular transporter family.</text>
</comment>
<sequence>MDLGSDDSDEMKLLGEDQRTKSESSDSDSRQGSLDTLVFDSKINKTSTHAGDLAETWGGGRSPPNSGRLRRTQSWSGDPNDDVSSEIRILRERLVRTQRKLHPGAFRLLSGRQRLTLASLAIVDFMSFCSMSVMAPFFPREASSKGLSDTTCGMVFSFYAVIMFLTSPLFGKFLPAVGAKFMFTAGMLVAGVCNVLFGTLELIEDKTTFTALCFLIRGLEALGASAYSTASYVFVVNAFPDNIGSVLGILETFVGLGMSVGPAIGGLLYSIGGFGLPFYTLGIAMVLTVPINFFLLTECEEYVSGSKTASMIKLLKIPSIIVTGLVIVIMSNTWAFLDPTLEPHMRQFGLSTQQIGLIFLLFSSLYGIFSPIWGWVADRVHNHWCMMVWGLFLSTVGLLLLGPCPFIPALPRELWLDLVALSILGISVALTLLPTFQGVLTSSIYEGGCPEALTTYSAVAGVWSCCYSLGEVFGPALGGALTQRYGFPLCATLCASACFTMGVITLTFFSLRESSKWVQPGSVSDSIPYTDTTWSSSNFCRTRSAPENGLTENSPLIHCACPHKKGPSYGTTSLKHVCLVHNKSKKSGYASVTGAVGYFLKFQYLTNVCAKIKQSTNKRKYSEINENQLYQNYLGNTETNTDNEKSLNINNNLMQKQENGSYCTYLDEAIFGSPVVMYNVNIDHLKVKKNNKGLISNLMTCADEKKPSNEILKHNIEKVHFYEQNPECSSLEKEFDGCDCKGDVSYFRGTVTVSSTGACEV</sequence>
<keyword evidence="4 9" id="KW-0812">Transmembrane</keyword>
<proteinExistence type="inferred from homology"/>
<organism evidence="11 12">
    <name type="scientific">Bombyx mandarina</name>
    <name type="common">Wild silk moth</name>
    <name type="synonym">Wild silkworm</name>
    <dbReference type="NCBI Taxonomy" id="7092"/>
    <lineage>
        <taxon>Eukaryota</taxon>
        <taxon>Metazoa</taxon>
        <taxon>Ecdysozoa</taxon>
        <taxon>Arthropoda</taxon>
        <taxon>Hexapoda</taxon>
        <taxon>Insecta</taxon>
        <taxon>Pterygota</taxon>
        <taxon>Neoptera</taxon>
        <taxon>Endopterygota</taxon>
        <taxon>Lepidoptera</taxon>
        <taxon>Glossata</taxon>
        <taxon>Ditrysia</taxon>
        <taxon>Bombycoidea</taxon>
        <taxon>Bombycidae</taxon>
        <taxon>Bombycinae</taxon>
        <taxon>Bombyx</taxon>
    </lineage>
</organism>
<keyword evidence="5" id="KW-0532">Neurotransmitter transport</keyword>
<feature type="transmembrane region" description="Helical" evidence="9">
    <location>
        <begin position="414"/>
        <end position="433"/>
    </location>
</feature>
<reference evidence="12" key="1">
    <citation type="submission" date="2025-08" db="UniProtKB">
        <authorList>
            <consortium name="RefSeq"/>
        </authorList>
    </citation>
    <scope>IDENTIFICATION</scope>
    <source>
        <tissue evidence="12">Silk gland</tissue>
    </source>
</reference>
<feature type="transmembrane region" description="Helical" evidence="9">
    <location>
        <begin position="247"/>
        <end position="272"/>
    </location>
</feature>
<evidence type="ECO:0000313" key="11">
    <source>
        <dbReference type="Proteomes" id="UP000504629"/>
    </source>
</evidence>
<dbReference type="Gene3D" id="1.20.1250.20">
    <property type="entry name" value="MFS general substrate transporter like domains"/>
    <property type="match status" value="2"/>
</dbReference>
<feature type="transmembrane region" description="Helical" evidence="9">
    <location>
        <begin position="278"/>
        <end position="296"/>
    </location>
</feature>
<dbReference type="InterPro" id="IPR036259">
    <property type="entry name" value="MFS_trans_sf"/>
</dbReference>
<dbReference type="PROSITE" id="PS50850">
    <property type="entry name" value="MFS"/>
    <property type="match status" value="1"/>
</dbReference>
<dbReference type="Pfam" id="PF07690">
    <property type="entry name" value="MFS_1"/>
    <property type="match status" value="2"/>
</dbReference>
<dbReference type="GO" id="GO:0022857">
    <property type="term" value="F:transmembrane transporter activity"/>
    <property type="evidence" value="ECO:0007669"/>
    <property type="project" value="InterPro"/>
</dbReference>
<dbReference type="InterPro" id="IPR011701">
    <property type="entry name" value="MFS"/>
</dbReference>
<evidence type="ECO:0000256" key="9">
    <source>
        <dbReference type="SAM" id="Phobius"/>
    </source>
</evidence>
<comment type="subcellular location">
    <subcellularLocation>
        <location evidence="1">Membrane</location>
        <topology evidence="1">Multi-pass membrane protein</topology>
    </subcellularLocation>
</comment>
<keyword evidence="6 9" id="KW-1133">Transmembrane helix</keyword>
<evidence type="ECO:0000313" key="12">
    <source>
        <dbReference type="RefSeq" id="XP_028028414.1"/>
    </source>
</evidence>
<feature type="transmembrane region" description="Helical" evidence="9">
    <location>
        <begin position="388"/>
        <end position="408"/>
    </location>
</feature>
<evidence type="ECO:0000256" key="3">
    <source>
        <dbReference type="ARBA" id="ARBA00022448"/>
    </source>
</evidence>
<accession>A0A6J2JIY9</accession>
<feature type="transmembrane region" description="Helical" evidence="9">
    <location>
        <begin position="209"/>
        <end position="235"/>
    </location>
</feature>
<evidence type="ECO:0000256" key="2">
    <source>
        <dbReference type="ARBA" id="ARBA00006829"/>
    </source>
</evidence>
<dbReference type="KEGG" id="bman:114241694"/>
<feature type="region of interest" description="Disordered" evidence="8">
    <location>
        <begin position="1"/>
        <end position="38"/>
    </location>
</feature>
<feature type="transmembrane region" description="Helical" evidence="9">
    <location>
        <begin position="485"/>
        <end position="509"/>
    </location>
</feature>
<dbReference type="InterPro" id="IPR020846">
    <property type="entry name" value="MFS_dom"/>
</dbReference>
<name>A0A6J2JIY9_BOMMA</name>
<evidence type="ECO:0000256" key="8">
    <source>
        <dbReference type="SAM" id="MobiDB-lite"/>
    </source>
</evidence>
<dbReference type="InterPro" id="IPR001958">
    <property type="entry name" value="Tet-R_TetA/multi-R_MdtG-like"/>
</dbReference>
<dbReference type="RefSeq" id="XP_028028414.1">
    <property type="nucleotide sequence ID" value="XM_028172613.1"/>
</dbReference>
<keyword evidence="7 9" id="KW-0472">Membrane</keyword>
<feature type="domain" description="Major facilitator superfamily (MFS) profile" evidence="10">
    <location>
        <begin position="116"/>
        <end position="514"/>
    </location>
</feature>
<feature type="compositionally biased region" description="Basic and acidic residues" evidence="8">
    <location>
        <begin position="10"/>
        <end position="29"/>
    </location>
</feature>
<feature type="transmembrane region" description="Helical" evidence="9">
    <location>
        <begin position="155"/>
        <end position="174"/>
    </location>
</feature>
<evidence type="ECO:0000256" key="7">
    <source>
        <dbReference type="ARBA" id="ARBA00023136"/>
    </source>
</evidence>
<evidence type="ECO:0000259" key="10">
    <source>
        <dbReference type="PROSITE" id="PS50850"/>
    </source>
</evidence>
<dbReference type="GO" id="GO:0016020">
    <property type="term" value="C:membrane"/>
    <property type="evidence" value="ECO:0007669"/>
    <property type="project" value="UniProtKB-SubCell"/>
</dbReference>